<dbReference type="InterPro" id="IPR054465">
    <property type="entry name" value="Integrase_p58-like_C"/>
</dbReference>
<sequence>MIRGTKGGNKKRASYQQVCHWTITAWDSIQNETVIQSFKKSGISNAMDGTEENNWDDLLPYLLMAYRATENDSTGVSPHKMLTGREMVYPLDIMAGNPSTVHTPCPVEYVQWLNYSFRKTFNFAREKLSKAATRQKKSYDRGLKPRQYEENDFVFRWYPPTAGIKLGLGWRGPYKVKAKLSDVTYRIQETPTAKDIVVHVDHLKPHFGNVPVTWLPPEIEDEIQSDESDIEPPLLDFHLSFDETHETENDIPLIIDVNPCTPSPQRTRCGRTVKKPTNMAEERPVFKKGYICPVATCGQGPFSVFRQYQRHWHRKHVREVKEFSCIGCNDSFPRRHHVKEHLISFHHFTPRHAILIMPSLQSTITVNLKYVKPGKCLPPLWEDSTNIEVAMIQEEEEVYEDAQEYVQPQEYVEYGEGVPRDMEYELVEESGGCSSDSSDSGEEIRPLDKNPRKKLFRKDIIEDSNDEKETDMTGLSPFLPLDSSLMKKFIQNSSNPSLKIGSSWNVETLPHIKQIDKIDYYMVAQQPTIIPQREEENELVKPRREMDELKNSMRDNRNGRINRGSFRGRRYHYEY</sequence>
<keyword evidence="1" id="KW-0479">Metal-binding</keyword>
<feature type="region of interest" description="Disordered" evidence="2">
    <location>
        <begin position="428"/>
        <end position="449"/>
    </location>
</feature>
<feature type="domain" description="C2H2-type" evidence="3">
    <location>
        <begin position="323"/>
        <end position="352"/>
    </location>
</feature>
<dbReference type="InterPro" id="IPR036397">
    <property type="entry name" value="RNaseH_sf"/>
</dbReference>
<evidence type="ECO:0000313" key="5">
    <source>
        <dbReference type="Proteomes" id="UP000683360"/>
    </source>
</evidence>
<dbReference type="GO" id="GO:0008270">
    <property type="term" value="F:zinc ion binding"/>
    <property type="evidence" value="ECO:0007669"/>
    <property type="project" value="UniProtKB-KW"/>
</dbReference>
<evidence type="ECO:0000259" key="3">
    <source>
        <dbReference type="PROSITE" id="PS50157"/>
    </source>
</evidence>
<reference evidence="4" key="1">
    <citation type="submission" date="2021-03" db="EMBL/GenBank/DDBJ databases">
        <authorList>
            <person name="Bekaert M."/>
        </authorList>
    </citation>
    <scope>NUCLEOTIDE SEQUENCE</scope>
</reference>
<accession>A0A8S3UUJ7</accession>
<keyword evidence="5" id="KW-1185">Reference proteome</keyword>
<dbReference type="Gene3D" id="3.30.420.10">
    <property type="entry name" value="Ribonuclease H-like superfamily/Ribonuclease H"/>
    <property type="match status" value="1"/>
</dbReference>
<evidence type="ECO:0000256" key="2">
    <source>
        <dbReference type="SAM" id="MobiDB-lite"/>
    </source>
</evidence>
<feature type="compositionally biased region" description="Low complexity" evidence="2">
    <location>
        <begin position="429"/>
        <end position="438"/>
    </location>
</feature>
<name>A0A8S3UUJ7_MYTED</name>
<proteinExistence type="predicted"/>
<dbReference type="PROSITE" id="PS50157">
    <property type="entry name" value="ZINC_FINGER_C2H2_2"/>
    <property type="match status" value="1"/>
</dbReference>
<dbReference type="EMBL" id="CAJPWZ010002866">
    <property type="protein sequence ID" value="CAG2246432.1"/>
    <property type="molecule type" value="Genomic_DNA"/>
</dbReference>
<evidence type="ECO:0000313" key="4">
    <source>
        <dbReference type="EMBL" id="CAG2246432.1"/>
    </source>
</evidence>
<dbReference type="InterPro" id="IPR013087">
    <property type="entry name" value="Znf_C2H2_type"/>
</dbReference>
<dbReference type="OrthoDB" id="6139222at2759"/>
<dbReference type="PANTHER" id="PTHR37984">
    <property type="entry name" value="PROTEIN CBG26694"/>
    <property type="match status" value="1"/>
</dbReference>
<dbReference type="PROSITE" id="PS00028">
    <property type="entry name" value="ZINC_FINGER_C2H2_1"/>
    <property type="match status" value="1"/>
</dbReference>
<dbReference type="Pfam" id="PF22938">
    <property type="entry name" value="Integrase_p58_C"/>
    <property type="match status" value="1"/>
</dbReference>
<keyword evidence="1" id="KW-0863">Zinc-finger</keyword>
<dbReference type="Proteomes" id="UP000683360">
    <property type="component" value="Unassembled WGS sequence"/>
</dbReference>
<dbReference type="GO" id="GO:0003676">
    <property type="term" value="F:nucleic acid binding"/>
    <property type="evidence" value="ECO:0007669"/>
    <property type="project" value="InterPro"/>
</dbReference>
<gene>
    <name evidence="4" type="ORF">MEDL_58392</name>
</gene>
<dbReference type="PANTHER" id="PTHR37984:SF5">
    <property type="entry name" value="PROTEIN NYNRIN-LIKE"/>
    <property type="match status" value="1"/>
</dbReference>
<evidence type="ECO:0000256" key="1">
    <source>
        <dbReference type="PROSITE-ProRule" id="PRU00042"/>
    </source>
</evidence>
<dbReference type="SMART" id="SM00355">
    <property type="entry name" value="ZnF_C2H2"/>
    <property type="match status" value="2"/>
</dbReference>
<dbReference type="InterPro" id="IPR050951">
    <property type="entry name" value="Retrovirus_Pol_polyprotein"/>
</dbReference>
<organism evidence="4 5">
    <name type="scientific">Mytilus edulis</name>
    <name type="common">Blue mussel</name>
    <dbReference type="NCBI Taxonomy" id="6550"/>
    <lineage>
        <taxon>Eukaryota</taxon>
        <taxon>Metazoa</taxon>
        <taxon>Spiralia</taxon>
        <taxon>Lophotrochozoa</taxon>
        <taxon>Mollusca</taxon>
        <taxon>Bivalvia</taxon>
        <taxon>Autobranchia</taxon>
        <taxon>Pteriomorphia</taxon>
        <taxon>Mytilida</taxon>
        <taxon>Mytiloidea</taxon>
        <taxon>Mytilidae</taxon>
        <taxon>Mytilinae</taxon>
        <taxon>Mytilus</taxon>
    </lineage>
</organism>
<dbReference type="AlphaFoldDB" id="A0A8S3UUJ7"/>
<protein>
    <recommendedName>
        <fullName evidence="3">C2H2-type domain-containing protein</fullName>
    </recommendedName>
</protein>
<comment type="caution">
    <text evidence="4">The sequence shown here is derived from an EMBL/GenBank/DDBJ whole genome shotgun (WGS) entry which is preliminary data.</text>
</comment>
<dbReference type="Gene3D" id="3.30.160.60">
    <property type="entry name" value="Classic Zinc Finger"/>
    <property type="match status" value="1"/>
</dbReference>
<keyword evidence="1" id="KW-0862">Zinc</keyword>